<name>A0ACB6ZH85_THEGA</name>
<reference evidence="1" key="1">
    <citation type="submission" date="2019-10" db="EMBL/GenBank/DDBJ databases">
        <authorList>
            <consortium name="DOE Joint Genome Institute"/>
            <person name="Kuo A."/>
            <person name="Miyauchi S."/>
            <person name="Kiss E."/>
            <person name="Drula E."/>
            <person name="Kohler A."/>
            <person name="Sanchez-Garcia M."/>
            <person name="Andreopoulos B."/>
            <person name="Barry K.W."/>
            <person name="Bonito G."/>
            <person name="Buee M."/>
            <person name="Carver A."/>
            <person name="Chen C."/>
            <person name="Cichocki N."/>
            <person name="Clum A."/>
            <person name="Culley D."/>
            <person name="Crous P.W."/>
            <person name="Fauchery L."/>
            <person name="Girlanda M."/>
            <person name="Hayes R."/>
            <person name="Keri Z."/>
            <person name="Labutti K."/>
            <person name="Lipzen A."/>
            <person name="Lombard V."/>
            <person name="Magnuson J."/>
            <person name="Maillard F."/>
            <person name="Morin E."/>
            <person name="Murat C."/>
            <person name="Nolan M."/>
            <person name="Ohm R."/>
            <person name="Pangilinan J."/>
            <person name="Pereira M."/>
            <person name="Perotto S."/>
            <person name="Peter M."/>
            <person name="Riley R."/>
            <person name="Sitrit Y."/>
            <person name="Stielow B."/>
            <person name="Szollosi G."/>
            <person name="Zifcakova L."/>
            <person name="Stursova M."/>
            <person name="Spatafora J.W."/>
            <person name="Tedersoo L."/>
            <person name="Vaario L.-M."/>
            <person name="Yamada A."/>
            <person name="Yan M."/>
            <person name="Wang P."/>
            <person name="Xu J."/>
            <person name="Bruns T."/>
            <person name="Baldrian P."/>
            <person name="Vilgalys R."/>
            <person name="Henrissat B."/>
            <person name="Grigoriev I.V."/>
            <person name="Hibbett D."/>
            <person name="Nagy L.G."/>
            <person name="Martin F.M."/>
        </authorList>
    </citation>
    <scope>NUCLEOTIDE SEQUENCE</scope>
    <source>
        <strain evidence="1">P2</strain>
    </source>
</reference>
<reference evidence="1" key="2">
    <citation type="journal article" date="2020" name="Nat. Commun.">
        <title>Large-scale genome sequencing of mycorrhizal fungi provides insights into the early evolution of symbiotic traits.</title>
        <authorList>
            <person name="Miyauchi S."/>
            <person name="Kiss E."/>
            <person name="Kuo A."/>
            <person name="Drula E."/>
            <person name="Kohler A."/>
            <person name="Sanchez-Garcia M."/>
            <person name="Morin E."/>
            <person name="Andreopoulos B."/>
            <person name="Barry K.W."/>
            <person name="Bonito G."/>
            <person name="Buee M."/>
            <person name="Carver A."/>
            <person name="Chen C."/>
            <person name="Cichocki N."/>
            <person name="Clum A."/>
            <person name="Culley D."/>
            <person name="Crous P.W."/>
            <person name="Fauchery L."/>
            <person name="Girlanda M."/>
            <person name="Hayes R.D."/>
            <person name="Keri Z."/>
            <person name="LaButti K."/>
            <person name="Lipzen A."/>
            <person name="Lombard V."/>
            <person name="Magnuson J."/>
            <person name="Maillard F."/>
            <person name="Murat C."/>
            <person name="Nolan M."/>
            <person name="Ohm R.A."/>
            <person name="Pangilinan J."/>
            <person name="Pereira M.F."/>
            <person name="Perotto S."/>
            <person name="Peter M."/>
            <person name="Pfister S."/>
            <person name="Riley R."/>
            <person name="Sitrit Y."/>
            <person name="Stielow J.B."/>
            <person name="Szollosi G."/>
            <person name="Zifcakova L."/>
            <person name="Stursova M."/>
            <person name="Spatafora J.W."/>
            <person name="Tedersoo L."/>
            <person name="Vaario L.M."/>
            <person name="Yamada A."/>
            <person name="Yan M."/>
            <person name="Wang P."/>
            <person name="Xu J."/>
            <person name="Bruns T."/>
            <person name="Baldrian P."/>
            <person name="Vilgalys R."/>
            <person name="Dunand C."/>
            <person name="Henrissat B."/>
            <person name="Grigoriev I.V."/>
            <person name="Hibbett D."/>
            <person name="Nagy L.G."/>
            <person name="Martin F.M."/>
        </authorList>
    </citation>
    <scope>NUCLEOTIDE SEQUENCE</scope>
    <source>
        <strain evidence="1">P2</strain>
    </source>
</reference>
<proteinExistence type="predicted"/>
<keyword evidence="2" id="KW-1185">Reference proteome</keyword>
<evidence type="ECO:0000313" key="2">
    <source>
        <dbReference type="Proteomes" id="UP000886501"/>
    </source>
</evidence>
<dbReference type="EMBL" id="MU118008">
    <property type="protein sequence ID" value="KAF9648733.1"/>
    <property type="molecule type" value="Genomic_DNA"/>
</dbReference>
<organism evidence="1 2">
    <name type="scientific">Thelephora ganbajun</name>
    <name type="common">Ganba fungus</name>
    <dbReference type="NCBI Taxonomy" id="370292"/>
    <lineage>
        <taxon>Eukaryota</taxon>
        <taxon>Fungi</taxon>
        <taxon>Dikarya</taxon>
        <taxon>Basidiomycota</taxon>
        <taxon>Agaricomycotina</taxon>
        <taxon>Agaricomycetes</taxon>
        <taxon>Thelephorales</taxon>
        <taxon>Thelephoraceae</taxon>
        <taxon>Thelephora</taxon>
    </lineage>
</organism>
<protein>
    <submittedName>
        <fullName evidence="1">Uncharacterized protein</fullName>
    </submittedName>
</protein>
<gene>
    <name evidence="1" type="ORF">BDM02DRAFT_3186843</name>
</gene>
<comment type="caution">
    <text evidence="1">The sequence shown here is derived from an EMBL/GenBank/DDBJ whole genome shotgun (WGS) entry which is preliminary data.</text>
</comment>
<sequence>MDSTFGASDSLGVGVASALTPSQVQGWTFNHDSPSGLQDAAAAAAAAGGLGLGLGVGGPEQFRNIQVALEQVNRVQSLAREVMFGMENAYQPTTHVSRTAQEILALKAAIVALDDFLRETGLGALPVLPPGTVLGSPLPFTEEDLLGEVSKGVQMLYEKSKRTYDSAKIVADLLSQAPRA</sequence>
<evidence type="ECO:0000313" key="1">
    <source>
        <dbReference type="EMBL" id="KAF9648733.1"/>
    </source>
</evidence>
<dbReference type="Proteomes" id="UP000886501">
    <property type="component" value="Unassembled WGS sequence"/>
</dbReference>
<accession>A0ACB6ZH85</accession>